<dbReference type="AlphaFoldDB" id="A0A6N7W744"/>
<evidence type="ECO:0000313" key="5">
    <source>
        <dbReference type="EMBL" id="MSS83968.1"/>
    </source>
</evidence>
<proteinExistence type="predicted"/>
<dbReference type="SUPFAM" id="SSF46785">
    <property type="entry name" value="Winged helix' DNA-binding domain"/>
    <property type="match status" value="2"/>
</dbReference>
<evidence type="ECO:0000256" key="2">
    <source>
        <dbReference type="ARBA" id="ARBA00022618"/>
    </source>
</evidence>
<accession>A0A6N7W744</accession>
<dbReference type="InterPro" id="IPR036390">
    <property type="entry name" value="WH_DNA-bd_sf"/>
</dbReference>
<reference evidence="5 6" key="1">
    <citation type="submission" date="2019-08" db="EMBL/GenBank/DDBJ databases">
        <title>In-depth cultivation of the pig gut microbiome towards novel bacterial diversity and tailored functional studies.</title>
        <authorList>
            <person name="Wylensek D."/>
            <person name="Hitch T.C.A."/>
            <person name="Clavel T."/>
        </authorList>
    </citation>
    <scope>NUCLEOTIDE SEQUENCE [LARGE SCALE GENOMIC DNA]</scope>
    <source>
        <strain evidence="5 6">WB03_NA08</strain>
    </source>
</reference>
<evidence type="ECO:0000313" key="6">
    <source>
        <dbReference type="Proteomes" id="UP000470875"/>
    </source>
</evidence>
<keyword evidence="1" id="KW-0963">Cytoplasm</keyword>
<dbReference type="InterPro" id="IPR005234">
    <property type="entry name" value="ScpB_csome_segregation"/>
</dbReference>
<dbReference type="PANTHER" id="PTHR34298:SF2">
    <property type="entry name" value="SEGREGATION AND CONDENSATION PROTEIN B"/>
    <property type="match status" value="1"/>
</dbReference>
<dbReference type="Pfam" id="PF04079">
    <property type="entry name" value="SMC_ScpB"/>
    <property type="match status" value="1"/>
</dbReference>
<dbReference type="InterPro" id="IPR036388">
    <property type="entry name" value="WH-like_DNA-bd_sf"/>
</dbReference>
<keyword evidence="3" id="KW-0159">Chromosome partition</keyword>
<dbReference type="PIRSF" id="PIRSF019345">
    <property type="entry name" value="ScpB"/>
    <property type="match status" value="1"/>
</dbReference>
<dbReference type="GO" id="GO:0051304">
    <property type="term" value="P:chromosome separation"/>
    <property type="evidence" value="ECO:0007669"/>
    <property type="project" value="InterPro"/>
</dbReference>
<evidence type="ECO:0000256" key="3">
    <source>
        <dbReference type="ARBA" id="ARBA00022829"/>
    </source>
</evidence>
<dbReference type="RefSeq" id="WP_154543892.1">
    <property type="nucleotide sequence ID" value="NZ_VULO01000004.1"/>
</dbReference>
<dbReference type="PANTHER" id="PTHR34298">
    <property type="entry name" value="SEGREGATION AND CONDENSATION PROTEIN B"/>
    <property type="match status" value="1"/>
</dbReference>
<organism evidence="5 6">
    <name type="scientific">Scrofimicrobium canadense</name>
    <dbReference type="NCBI Taxonomy" id="2652290"/>
    <lineage>
        <taxon>Bacteria</taxon>
        <taxon>Bacillati</taxon>
        <taxon>Actinomycetota</taxon>
        <taxon>Actinomycetes</taxon>
        <taxon>Actinomycetales</taxon>
        <taxon>Actinomycetaceae</taxon>
        <taxon>Scrofimicrobium</taxon>
    </lineage>
</organism>
<gene>
    <name evidence="5" type="ORF">FYJ24_04145</name>
</gene>
<dbReference type="Proteomes" id="UP000470875">
    <property type="component" value="Unassembled WGS sequence"/>
</dbReference>
<dbReference type="EMBL" id="VULO01000004">
    <property type="protein sequence ID" value="MSS83968.1"/>
    <property type="molecule type" value="Genomic_DNA"/>
</dbReference>
<dbReference type="GO" id="GO:0051301">
    <property type="term" value="P:cell division"/>
    <property type="evidence" value="ECO:0007669"/>
    <property type="project" value="UniProtKB-KW"/>
</dbReference>
<evidence type="ECO:0000256" key="4">
    <source>
        <dbReference type="ARBA" id="ARBA00023306"/>
    </source>
</evidence>
<dbReference type="Gene3D" id="1.10.10.10">
    <property type="entry name" value="Winged helix-like DNA-binding domain superfamily/Winged helix DNA-binding domain"/>
    <property type="match status" value="2"/>
</dbReference>
<keyword evidence="4" id="KW-0131">Cell cycle</keyword>
<protein>
    <submittedName>
        <fullName evidence="5">SMC-Scp complex subunit ScpB</fullName>
    </submittedName>
</protein>
<keyword evidence="6" id="KW-1185">Reference proteome</keyword>
<keyword evidence="2" id="KW-0132">Cell division</keyword>
<evidence type="ECO:0000256" key="1">
    <source>
        <dbReference type="ARBA" id="ARBA00022490"/>
    </source>
</evidence>
<comment type="caution">
    <text evidence="5">The sequence shown here is derived from an EMBL/GenBank/DDBJ whole genome shotgun (WGS) entry which is preliminary data.</text>
</comment>
<sequence>MSDVSSQVLSALEAILMITETPATVSELAEAIEIPEYVVRESLEALRDEYAGSNGGRPHGFILREVAGGWRIYSAPQWAPIVGKFVVGQATSQLSQAALETLAIVAYRQPVTRGQISAIRGVNVDSVMRSLQGRGLIEETGTAPGGSIQYGTTQLFLERMGMKDLDDLVPLAPLLPDADSIESLTAEVEERL</sequence>
<name>A0A6N7W744_9ACTO</name>